<dbReference type="EMBL" id="BMKR01000017">
    <property type="protein sequence ID" value="GGF90513.1"/>
    <property type="molecule type" value="Genomic_DNA"/>
</dbReference>
<reference evidence="6" key="2">
    <citation type="submission" date="2020-09" db="EMBL/GenBank/DDBJ databases">
        <authorList>
            <person name="Sun Q."/>
            <person name="Zhou Y."/>
        </authorList>
    </citation>
    <scope>NUCLEOTIDE SEQUENCE</scope>
    <source>
        <strain evidence="6">CGMCC 1.16134</strain>
    </source>
</reference>
<protein>
    <recommendedName>
        <fullName evidence="8">FAD-dependent oxidoreductase</fullName>
    </recommendedName>
</protein>
<evidence type="ECO:0000313" key="6">
    <source>
        <dbReference type="EMBL" id="GGF90513.1"/>
    </source>
</evidence>
<dbReference type="InterPro" id="IPR036188">
    <property type="entry name" value="FAD/NAD-bd_sf"/>
</dbReference>
<keyword evidence="7" id="KW-1185">Reference proteome</keyword>
<organism evidence="6 7">
    <name type="scientific">Paenibacillus albidus</name>
    <dbReference type="NCBI Taxonomy" id="2041023"/>
    <lineage>
        <taxon>Bacteria</taxon>
        <taxon>Bacillati</taxon>
        <taxon>Bacillota</taxon>
        <taxon>Bacilli</taxon>
        <taxon>Bacillales</taxon>
        <taxon>Paenibacillaceae</taxon>
        <taxon>Paenibacillus</taxon>
    </lineage>
</organism>
<evidence type="ECO:0008006" key="8">
    <source>
        <dbReference type="Google" id="ProtNLM"/>
    </source>
</evidence>
<gene>
    <name evidence="6" type="ORF">GCM10010912_39530</name>
</gene>
<dbReference type="Proteomes" id="UP000637643">
    <property type="component" value="Unassembled WGS sequence"/>
</dbReference>
<evidence type="ECO:0000313" key="7">
    <source>
        <dbReference type="Proteomes" id="UP000637643"/>
    </source>
</evidence>
<evidence type="ECO:0000256" key="4">
    <source>
        <dbReference type="ARBA" id="ARBA00023004"/>
    </source>
</evidence>
<dbReference type="GO" id="GO:0016491">
    <property type="term" value="F:oxidoreductase activity"/>
    <property type="evidence" value="ECO:0007669"/>
    <property type="project" value="UniProtKB-KW"/>
</dbReference>
<proteinExistence type="predicted"/>
<dbReference type="GO" id="GO:0051539">
    <property type="term" value="F:4 iron, 4 sulfur cluster binding"/>
    <property type="evidence" value="ECO:0007669"/>
    <property type="project" value="UniProtKB-KW"/>
</dbReference>
<evidence type="ECO:0000256" key="5">
    <source>
        <dbReference type="ARBA" id="ARBA00023014"/>
    </source>
</evidence>
<sequence length="775" mass="86846">MSIQIKESYDVVVVGGGLAGFSAAVAAARQGVPVCLVQDRPVFGGNSSSEIRVSPHGAACFHAYGRETGIISELLIEERAINHELVTENGWTNSVWDMTMYDMAMSTPGLTFHLNTALLTVQMEHDRKIRSVLCRTAGSETELLLEAKQFIDCTGDGVLADLAGCEWRMGSEGKDEFDEPHAPEQANSEVMGNSIHFKAKDMGRPVPFVLPDWAIRYEDASFFYDQGRKPYDIRSGYWWLEIGVPWHTIHDAERIRHELTRHTLGVWDWIKNRDPQTRELAAHYALDWIGQVPGKRESRRVMGKYLMTEHDPAGRTVFEDEIAFGGWFLDLHTPGGLLAPTSEPSSAEHYDQTTDYAVKSYCGPYGIPLRICMSKDVDNLMMAGRNVSVTHAALGTVRVMSTTALIGQAVGVAVAAAVKDNLSADELLRTRIPHIQQQLLRDGCFLPNVSNEDPLDLARLATVTASSEALMYGVGPSSAGTAEFLVDWTETKPQLPEPRPQPYDRDRLNRRVGQWIAVGDRPVRRIELCLSNLSGAEQQVQGYLYAADSIWDYRTEPGEPLAELNLRVPAGEAQWVSVQLGLEPGRDFPAFSYLRLDLLAHNHVAWIKAGTVIPGHTSAYEIGGGKMRSLKENRSFRMEPPQNCYAARQVTNGVTRPYRAANLWRANPQEQWLELSWEQPQQLRTVELSFPGHLFHEYHNYPPLYRDPQCAKTYSIQIRQNGSWLEAARVRDNYQRRNVVPLAESGSVTTDRLRIVIHETNGDPSAAIYEVRCYN</sequence>
<dbReference type="RefSeq" id="WP_189027897.1">
    <property type="nucleotide sequence ID" value="NZ_BMKR01000017.1"/>
</dbReference>
<dbReference type="InterPro" id="IPR039650">
    <property type="entry name" value="HdrA-like"/>
</dbReference>
<reference evidence="6" key="1">
    <citation type="journal article" date="2014" name="Int. J. Syst. Evol. Microbiol.">
        <title>Complete genome sequence of Corynebacterium casei LMG S-19264T (=DSM 44701T), isolated from a smear-ripened cheese.</title>
        <authorList>
            <consortium name="US DOE Joint Genome Institute (JGI-PGF)"/>
            <person name="Walter F."/>
            <person name="Albersmeier A."/>
            <person name="Kalinowski J."/>
            <person name="Ruckert C."/>
        </authorList>
    </citation>
    <scope>NUCLEOTIDE SEQUENCE</scope>
    <source>
        <strain evidence="6">CGMCC 1.16134</strain>
    </source>
</reference>
<dbReference type="Gene3D" id="2.60.120.260">
    <property type="entry name" value="Galactose-binding domain-like"/>
    <property type="match status" value="1"/>
</dbReference>
<dbReference type="Gene3D" id="3.50.50.60">
    <property type="entry name" value="FAD/NAD(P)-binding domain"/>
    <property type="match status" value="1"/>
</dbReference>
<dbReference type="AlphaFoldDB" id="A0A917CJL3"/>
<keyword evidence="3" id="KW-0560">Oxidoreductase</keyword>
<keyword evidence="5" id="KW-0411">Iron-sulfur</keyword>
<name>A0A917CJL3_9BACL</name>
<evidence type="ECO:0000256" key="1">
    <source>
        <dbReference type="ARBA" id="ARBA00022485"/>
    </source>
</evidence>
<evidence type="ECO:0000256" key="3">
    <source>
        <dbReference type="ARBA" id="ARBA00023002"/>
    </source>
</evidence>
<comment type="caution">
    <text evidence="6">The sequence shown here is derived from an EMBL/GenBank/DDBJ whole genome shotgun (WGS) entry which is preliminary data.</text>
</comment>
<keyword evidence="2" id="KW-0479">Metal-binding</keyword>
<accession>A0A917CJL3</accession>
<dbReference type="SUPFAM" id="SSF51905">
    <property type="entry name" value="FAD/NAD(P)-binding domain"/>
    <property type="match status" value="1"/>
</dbReference>
<dbReference type="GO" id="GO:0046872">
    <property type="term" value="F:metal ion binding"/>
    <property type="evidence" value="ECO:0007669"/>
    <property type="project" value="UniProtKB-KW"/>
</dbReference>
<dbReference type="PANTHER" id="PTHR43498:SF1">
    <property type="entry name" value="COB--COM HETERODISULFIDE REDUCTASE IRON-SULFUR SUBUNIT A"/>
    <property type="match status" value="1"/>
</dbReference>
<dbReference type="PANTHER" id="PTHR43498">
    <property type="entry name" value="FERREDOXIN:COB-COM HETERODISULFIDE REDUCTASE SUBUNIT A"/>
    <property type="match status" value="1"/>
</dbReference>
<keyword evidence="1" id="KW-0004">4Fe-4S</keyword>
<evidence type="ECO:0000256" key="2">
    <source>
        <dbReference type="ARBA" id="ARBA00022723"/>
    </source>
</evidence>
<keyword evidence="4" id="KW-0408">Iron</keyword>
<dbReference type="Pfam" id="PF12831">
    <property type="entry name" value="FAD_oxidored"/>
    <property type="match status" value="1"/>
</dbReference>